<evidence type="ECO:0000256" key="3">
    <source>
        <dbReference type="ARBA" id="ARBA00022475"/>
    </source>
</evidence>
<evidence type="ECO:0000313" key="12">
    <source>
        <dbReference type="Proteomes" id="UP001519363"/>
    </source>
</evidence>
<dbReference type="NCBIfam" id="TIGR03919">
    <property type="entry name" value="T7SS_EccB"/>
    <property type="match status" value="1"/>
</dbReference>
<keyword evidence="4 10" id="KW-0812">Transmembrane</keyword>
<keyword evidence="6" id="KW-0378">Hydrolase</keyword>
<name>A0ABS5AHX5_9PSEU</name>
<proteinExistence type="inferred from homology"/>
<evidence type="ECO:0000256" key="6">
    <source>
        <dbReference type="ARBA" id="ARBA00022801"/>
    </source>
</evidence>
<evidence type="ECO:0000256" key="10">
    <source>
        <dbReference type="SAM" id="Phobius"/>
    </source>
</evidence>
<evidence type="ECO:0000256" key="7">
    <source>
        <dbReference type="ARBA" id="ARBA00022840"/>
    </source>
</evidence>
<evidence type="ECO:0000256" key="8">
    <source>
        <dbReference type="ARBA" id="ARBA00022989"/>
    </source>
</evidence>
<dbReference type="PANTHER" id="PTHR40765">
    <property type="entry name" value="ESX-2 SECRETION SYSTEM ATPASE ECCB2"/>
    <property type="match status" value="1"/>
</dbReference>
<feature type="transmembrane region" description="Helical" evidence="10">
    <location>
        <begin position="21"/>
        <end position="44"/>
    </location>
</feature>
<dbReference type="Gene3D" id="3.30.2390.20">
    <property type="entry name" value="Type VII secretion system EccB, repeat 1 domain"/>
    <property type="match status" value="1"/>
</dbReference>
<dbReference type="InterPro" id="IPR007795">
    <property type="entry name" value="T7SS_EccB"/>
</dbReference>
<comment type="subcellular location">
    <subcellularLocation>
        <location evidence="1">Cell membrane</location>
        <topology evidence="1">Single-pass membrane protein</topology>
    </subcellularLocation>
</comment>
<organism evidence="11 12">
    <name type="scientific">Crossiella equi</name>
    <dbReference type="NCBI Taxonomy" id="130796"/>
    <lineage>
        <taxon>Bacteria</taxon>
        <taxon>Bacillati</taxon>
        <taxon>Actinomycetota</taxon>
        <taxon>Actinomycetes</taxon>
        <taxon>Pseudonocardiales</taxon>
        <taxon>Pseudonocardiaceae</taxon>
        <taxon>Crossiella</taxon>
    </lineage>
</organism>
<protein>
    <submittedName>
        <fullName evidence="11">Type VII secretion protein EccB</fullName>
    </submittedName>
</protein>
<keyword evidence="12" id="KW-1185">Reference proteome</keyword>
<gene>
    <name evidence="11" type="ORF">JOF53_005051</name>
</gene>
<dbReference type="PANTHER" id="PTHR40765:SF2">
    <property type="entry name" value="ESX-2 SECRETION SYSTEM ATPASE ECCB2"/>
    <property type="match status" value="1"/>
</dbReference>
<keyword evidence="8 10" id="KW-1133">Transmembrane helix</keyword>
<evidence type="ECO:0000256" key="2">
    <source>
        <dbReference type="ARBA" id="ARBA00008149"/>
    </source>
</evidence>
<evidence type="ECO:0000313" key="11">
    <source>
        <dbReference type="EMBL" id="MBP2476179.1"/>
    </source>
</evidence>
<dbReference type="InterPro" id="IPR042485">
    <property type="entry name" value="T7SS_EccB_R3"/>
</dbReference>
<dbReference type="Proteomes" id="UP001519363">
    <property type="component" value="Unassembled WGS sequence"/>
</dbReference>
<comment type="caution">
    <text evidence="11">The sequence shown here is derived from an EMBL/GenBank/DDBJ whole genome shotgun (WGS) entry which is preliminary data.</text>
</comment>
<dbReference type="Pfam" id="PF05108">
    <property type="entry name" value="T7SS_ESX1_EccB"/>
    <property type="match status" value="1"/>
</dbReference>
<evidence type="ECO:0000256" key="9">
    <source>
        <dbReference type="ARBA" id="ARBA00023136"/>
    </source>
</evidence>
<keyword evidence="7" id="KW-0067">ATP-binding</keyword>
<comment type="similarity">
    <text evidence="2">Belongs to the EccB family.</text>
</comment>
<reference evidence="11 12" key="1">
    <citation type="submission" date="2021-03" db="EMBL/GenBank/DDBJ databases">
        <title>Sequencing the genomes of 1000 actinobacteria strains.</title>
        <authorList>
            <person name="Klenk H.-P."/>
        </authorList>
    </citation>
    <scope>NUCLEOTIDE SEQUENCE [LARGE SCALE GENOMIC DNA]</scope>
    <source>
        <strain evidence="11 12">DSM 44580</strain>
    </source>
</reference>
<accession>A0ABS5AHX5</accession>
<keyword evidence="9 10" id="KW-0472">Membrane</keyword>
<evidence type="ECO:0000256" key="5">
    <source>
        <dbReference type="ARBA" id="ARBA00022741"/>
    </source>
</evidence>
<dbReference type="EMBL" id="JAGIOO010000001">
    <property type="protein sequence ID" value="MBP2476179.1"/>
    <property type="molecule type" value="Genomic_DNA"/>
</dbReference>
<dbReference type="Gene3D" id="2.40.50.910">
    <property type="entry name" value="Type VII secretion system EccB, repeat 3 domain"/>
    <property type="match status" value="1"/>
</dbReference>
<sequence>MESALVRKDAVMLHEPTRTQARATVVGAILAAVCVLGFMIYGFLSPAGAPPKDGGIVISKQSGAVYVMLTNPKMLVATPNMASARLLLMAMGGQVQQDGPTTVDESSLTGVSRGAFTGIPGAPELLPTQDQRVSPDWGVCDSLTLDQSDNQPELNPDVLTTAFGGVTDLGRKLNPNEGLLLKDATGNVHLVYANPGSQGLAGHGFVRAKLDMKNQAVLDALRIGDTVPRKVSTSLLNAIQEVKPIKAPDVTGKGETPRYSMGGNKIGSVVRYENADSGYSYFLLLSDGVQEIPSAVAALMRQSNSSSTDWPAVQPSLVTQAGKSQNPVDIKDFPTAIPKIVPVATATTTCLSWTLKDNKQITSIGVATATPTPNKDLKPVQLAQADGNGEAVDQFFMPPGKAAVVRSSTGDNNLNGPIYLVSDRGVKFSVPSVEVAKGLGLGEQFPLAPETILTTLPSGPALDPKDAARMFDTVEISGGPAVRRPGPTTGAQAGG</sequence>
<keyword evidence="5" id="KW-0547">Nucleotide-binding</keyword>
<keyword evidence="3" id="KW-1003">Cell membrane</keyword>
<evidence type="ECO:0000256" key="1">
    <source>
        <dbReference type="ARBA" id="ARBA00004162"/>
    </source>
</evidence>
<dbReference type="InterPro" id="IPR044857">
    <property type="entry name" value="T7SS_EccB_R1"/>
</dbReference>
<evidence type="ECO:0000256" key="4">
    <source>
        <dbReference type="ARBA" id="ARBA00022692"/>
    </source>
</evidence>